<dbReference type="InterPro" id="IPR011051">
    <property type="entry name" value="RmlC_Cupin_sf"/>
</dbReference>
<feature type="compositionally biased region" description="Polar residues" evidence="1">
    <location>
        <begin position="1"/>
        <end position="16"/>
    </location>
</feature>
<protein>
    <submittedName>
        <fullName evidence="2">Uncharacterized protein</fullName>
    </submittedName>
</protein>
<gene>
    <name evidence="2" type="ORF">ACFOSH_38040</name>
</gene>
<keyword evidence="3" id="KW-1185">Reference proteome</keyword>
<organism evidence="2 3">
    <name type="scientific">Amycolatopsis speibonae</name>
    <dbReference type="NCBI Taxonomy" id="1450224"/>
    <lineage>
        <taxon>Bacteria</taxon>
        <taxon>Bacillati</taxon>
        <taxon>Actinomycetota</taxon>
        <taxon>Actinomycetes</taxon>
        <taxon>Pseudonocardiales</taxon>
        <taxon>Pseudonocardiaceae</taxon>
        <taxon>Amycolatopsis</taxon>
    </lineage>
</organism>
<dbReference type="Proteomes" id="UP001595645">
    <property type="component" value="Unassembled WGS sequence"/>
</dbReference>
<evidence type="ECO:0000313" key="2">
    <source>
        <dbReference type="EMBL" id="MFC3455270.1"/>
    </source>
</evidence>
<name>A0ABV7P825_9PSEU</name>
<dbReference type="EMBL" id="JBHRWK010000085">
    <property type="protein sequence ID" value="MFC3455270.1"/>
    <property type="molecule type" value="Genomic_DNA"/>
</dbReference>
<accession>A0ABV7P825</accession>
<evidence type="ECO:0000256" key="1">
    <source>
        <dbReference type="SAM" id="MobiDB-lite"/>
    </source>
</evidence>
<feature type="region of interest" description="Disordered" evidence="1">
    <location>
        <begin position="1"/>
        <end position="23"/>
    </location>
</feature>
<evidence type="ECO:0000313" key="3">
    <source>
        <dbReference type="Proteomes" id="UP001595645"/>
    </source>
</evidence>
<comment type="caution">
    <text evidence="2">The sequence shown here is derived from an EMBL/GenBank/DDBJ whole genome shotgun (WGS) entry which is preliminary data.</text>
</comment>
<dbReference type="SUPFAM" id="SSF51182">
    <property type="entry name" value="RmlC-like cupins"/>
    <property type="match status" value="1"/>
</dbReference>
<reference evidence="3" key="1">
    <citation type="journal article" date="2019" name="Int. J. Syst. Evol. Microbiol.">
        <title>The Global Catalogue of Microorganisms (GCM) 10K type strain sequencing project: providing services to taxonomists for standard genome sequencing and annotation.</title>
        <authorList>
            <consortium name="The Broad Institute Genomics Platform"/>
            <consortium name="The Broad Institute Genome Sequencing Center for Infectious Disease"/>
            <person name="Wu L."/>
            <person name="Ma J."/>
        </authorList>
    </citation>
    <scope>NUCLEOTIDE SEQUENCE [LARGE SCALE GENOMIC DNA]</scope>
    <source>
        <strain evidence="3">CGMCC 4.7676</strain>
    </source>
</reference>
<dbReference type="RefSeq" id="WP_378245553.1">
    <property type="nucleotide sequence ID" value="NZ_JBHRWK010000085.1"/>
</dbReference>
<proteinExistence type="predicted"/>
<sequence length="251" mass="27749">MTNTPFSSTPADSSGTHAFLRGITDSRPGDGVVDLPWLRSAAHRVQDDPGTFLSWLEDILQNEESVRGAAKRSYWHPNGFAKMVLHSSAEFRIRLHVWPEAVEPSCGESNPHSHRWEFASTIIAGEGMDMVEYGETSEGGELHTRYWYGVDPADPAALRRDGQAHLERLRAPRVRRGQVYSCDTEVVHTVRPIDASLTATLVVQGPHLSAKTVVYCLPGQTDDQPNGELTEEDFRVLVKSVVAAFGKRVSS</sequence>